<dbReference type="Pfam" id="PF13199">
    <property type="entry name" value="Glyco_hydro_66"/>
    <property type="match status" value="1"/>
</dbReference>
<dbReference type="Gene3D" id="2.60.40.1180">
    <property type="entry name" value="Golgi alpha-mannosidase II"/>
    <property type="match status" value="1"/>
</dbReference>
<feature type="compositionally biased region" description="Polar residues" evidence="3">
    <location>
        <begin position="881"/>
        <end position="893"/>
    </location>
</feature>
<evidence type="ECO:0000256" key="2">
    <source>
        <dbReference type="ARBA" id="ARBA00022729"/>
    </source>
</evidence>
<sequence>MSKKVASTKLLSGLFVAGGVLGMNQVAKADSMVSSEATKPVITTEADNLVVVPTEAVAPVATTEVGPSSAAVATDTATTATASTIFSQAVSAESASSEMLVASEALDPESAAVETITSSSDNATEAGRHSTAQVTPVTEVTEQNLNGDAYLTDPETTKAAYSKTDGDINYSVVVSNPTAETKTMTVNLTLQHASEIIGQDNVDLTLAAGTSAKVSNLIVASEWLTNNTGYLVTISVNDKSGSTLSSKRAGLSVEDDWTVFPRYGIVAGSPTNQNSILVKNLEAYRKELELMKSMNINSYFFYDAYNEATDPFPEGVDSFVQKWNTWSHTQVDTKAVKELVDQVHNSGAVAMLYNMISADSNPKNPALPLAALAYNFYDSFGKKGEPMTYTIGDNPTQVYYDPANPDWQKYIAGVMKSAMDRMGFDGWQGDTIGDNRVTDYEHRNSTDEADSHMMSDSYASFINAMKDLIGEKYYITINDVNGGNDDKLAKARQDVVYNELWTNGGSVIPGRMQVAYGDLKARIDMVRNKTGKSLIVGAYMEEPGIDYTVPGGKATNGAGKDALAGKPLQADATLLVDATVAAAGGYHMSIAALANANAALNVLQSAYYPTQYLSVAKDTIRKLYNYQQFITAYENLLRGEGVTNSTQSVSTKNASGEILSKDALGVTGDQVWTFAKSGKGFSTVQMINMMGINAGWHNEEGYADNKTPDAQENLTVRLSLAGKTAQEAAKIANQVYVTSPDDWATSSMKKAQASLETDENGQPVLVISVPKLTLWNMLYIKEDTTATPVEPVILKPVTNQAGKKADNTVTSEASSETAKSENSTVNKGSEAPTDKKPSVEAPKLDETTKPAPSVDELVNSAAVPVAIAVSETAHDKKDDNSVSNTDQGTVASDSITTPASEATSTAASTASSEVSESAIVSSEASETENSSEASTSESEIPTTTAISESHAVVEPVASLTESESQASTSLVSETTSTIVSVAPSEVSESTTVSSKVSETDIISEASTSETSASESENSISTVVSESEVVEEPAVSLTESESQVSTSEVTSAISETVSTSEEVVLDGLSENINSWNRLSVAPRVSETLPSTSETITEAASLFSNYARYSETASSESHSMVAASSEVSIEKLAVSILKDTEGGLYDATTIRNIVEMIDSITTNVSYTRSSRQDLVNTASSDNTYSGSQDLNLASKTTTQAGEKGTTEDLKATIAKTAKSHKWGEHAVAILTAIVLAGAATLAALRNFLMSKKVDK</sequence>
<dbReference type="InterPro" id="IPR025092">
    <property type="entry name" value="Glyco_hydro_66"/>
</dbReference>
<dbReference type="SUPFAM" id="SSF51445">
    <property type="entry name" value="(Trans)glycosidases"/>
    <property type="match status" value="1"/>
</dbReference>
<feature type="transmembrane region" description="Helical" evidence="4">
    <location>
        <begin position="1224"/>
        <end position="1246"/>
    </location>
</feature>
<organism evidence="6 7">
    <name type="scientific">Streptococcus salivarius</name>
    <dbReference type="NCBI Taxonomy" id="1304"/>
    <lineage>
        <taxon>Bacteria</taxon>
        <taxon>Bacillati</taxon>
        <taxon>Bacillota</taxon>
        <taxon>Bacilli</taxon>
        <taxon>Lactobacillales</taxon>
        <taxon>Streptococcaceae</taxon>
        <taxon>Streptococcus</taxon>
    </lineage>
</organism>
<comment type="similarity">
    <text evidence="1">Belongs to the glycosyl hydrolase 66 family.</text>
</comment>
<evidence type="ECO:0000313" key="7">
    <source>
        <dbReference type="Proteomes" id="UP000027855"/>
    </source>
</evidence>
<dbReference type="InterPro" id="IPR013783">
    <property type="entry name" value="Ig-like_fold"/>
</dbReference>
<keyword evidence="4" id="KW-1133">Transmembrane helix</keyword>
<dbReference type="EMBL" id="JJMT01000038">
    <property type="protein sequence ID" value="KEO42962.1"/>
    <property type="molecule type" value="Genomic_DNA"/>
</dbReference>
<feature type="chain" id="PRO_5001694233" evidence="5">
    <location>
        <begin position="30"/>
        <end position="1253"/>
    </location>
</feature>
<feature type="compositionally biased region" description="Basic and acidic residues" evidence="3">
    <location>
        <begin position="832"/>
        <end position="848"/>
    </location>
</feature>
<protein>
    <submittedName>
        <fullName evidence="6">Dextranase</fullName>
    </submittedName>
</protein>
<evidence type="ECO:0000256" key="3">
    <source>
        <dbReference type="SAM" id="MobiDB-lite"/>
    </source>
</evidence>
<feature type="compositionally biased region" description="Low complexity" evidence="3">
    <location>
        <begin position="979"/>
        <end position="1026"/>
    </location>
</feature>
<feature type="signal peptide" evidence="5">
    <location>
        <begin position="1"/>
        <end position="29"/>
    </location>
</feature>
<dbReference type="CDD" id="cd14745">
    <property type="entry name" value="GH66"/>
    <property type="match status" value="1"/>
</dbReference>
<evidence type="ECO:0000256" key="1">
    <source>
        <dbReference type="ARBA" id="ARBA00010837"/>
    </source>
</evidence>
<evidence type="ECO:0000256" key="4">
    <source>
        <dbReference type="SAM" id="Phobius"/>
    </source>
</evidence>
<feature type="compositionally biased region" description="Polar residues" evidence="3">
    <location>
        <begin position="959"/>
        <end position="978"/>
    </location>
</feature>
<reference evidence="6 7" key="1">
    <citation type="submission" date="2014-04" db="EMBL/GenBank/DDBJ databases">
        <title>Variable characteristics of bacteriocin-producing Streptococcus salivarius strains isolated from Malaysian subjects.</title>
        <authorList>
            <person name="Philip K."/>
            <person name="Barbour A."/>
        </authorList>
    </citation>
    <scope>NUCLEOTIDE SEQUENCE [LARGE SCALE GENOMIC DNA]</scope>
    <source>
        <strain evidence="6 7">NU10</strain>
    </source>
</reference>
<dbReference type="Gene3D" id="3.20.20.80">
    <property type="entry name" value="Glycosidases"/>
    <property type="match status" value="1"/>
</dbReference>
<dbReference type="RefSeq" id="WP_037604084.1">
    <property type="nucleotide sequence ID" value="NZ_JADMQU010000015.1"/>
</dbReference>
<feature type="region of interest" description="Disordered" evidence="3">
    <location>
        <begin position="800"/>
        <end position="857"/>
    </location>
</feature>
<dbReference type="Gene3D" id="2.60.40.10">
    <property type="entry name" value="Immunoglobulins"/>
    <property type="match status" value="1"/>
</dbReference>
<keyword evidence="4" id="KW-0812">Transmembrane</keyword>
<evidence type="ECO:0000313" key="6">
    <source>
        <dbReference type="EMBL" id="KEO42962.1"/>
    </source>
</evidence>
<dbReference type="Proteomes" id="UP000027855">
    <property type="component" value="Unassembled WGS sequence"/>
</dbReference>
<name>A0A074IRL9_STRSL</name>
<evidence type="ECO:0000256" key="5">
    <source>
        <dbReference type="SAM" id="SignalP"/>
    </source>
</evidence>
<comment type="caution">
    <text evidence="6">The sequence shown here is derived from an EMBL/GenBank/DDBJ whole genome shotgun (WGS) entry which is preliminary data.</text>
</comment>
<feature type="compositionally biased region" description="Low complexity" evidence="3">
    <location>
        <begin position="810"/>
        <end position="824"/>
    </location>
</feature>
<keyword evidence="4" id="KW-0472">Membrane</keyword>
<feature type="compositionally biased region" description="Low complexity" evidence="3">
    <location>
        <begin position="894"/>
        <end position="949"/>
    </location>
</feature>
<dbReference type="InterPro" id="IPR013780">
    <property type="entry name" value="Glyco_hydro_b"/>
</dbReference>
<dbReference type="AlphaFoldDB" id="A0A074IRL9"/>
<keyword evidence="2 5" id="KW-0732">Signal</keyword>
<gene>
    <name evidence="6" type="ORF">DL07_08060</name>
</gene>
<accession>A0A074IRL9</accession>
<feature type="region of interest" description="Disordered" evidence="3">
    <location>
        <begin position="871"/>
        <end position="1026"/>
    </location>
</feature>
<proteinExistence type="inferred from homology"/>
<dbReference type="InterPro" id="IPR017853">
    <property type="entry name" value="GH"/>
</dbReference>